<evidence type="ECO:0000256" key="1">
    <source>
        <dbReference type="ARBA" id="ARBA00000077"/>
    </source>
</evidence>
<dbReference type="InterPro" id="IPR024567">
    <property type="entry name" value="RNase_HII/HIII_dom"/>
</dbReference>
<dbReference type="GeneID" id="8249971"/>
<dbReference type="InterPro" id="IPR036397">
    <property type="entry name" value="RNaseH_sf"/>
</dbReference>
<dbReference type="SUPFAM" id="SSF53098">
    <property type="entry name" value="Ribonuclease H-like"/>
    <property type="match status" value="1"/>
</dbReference>
<dbReference type="STRING" id="296587.C1FF37"/>
<evidence type="ECO:0000256" key="4">
    <source>
        <dbReference type="ARBA" id="ARBA00004496"/>
    </source>
</evidence>
<dbReference type="Gene3D" id="3.30.420.10">
    <property type="entry name" value="Ribonuclease H-like superfamily/Ribonuclease H"/>
    <property type="match status" value="1"/>
</dbReference>
<feature type="binding site" evidence="12">
    <location>
        <position position="167"/>
    </location>
    <ligand>
        <name>a divalent metal cation</name>
        <dbReference type="ChEBI" id="CHEBI:60240"/>
    </ligand>
</feature>
<keyword evidence="6" id="KW-0963">Cytoplasm</keyword>
<organism evidence="16 17">
    <name type="scientific">Micromonas commoda (strain RCC299 / NOUM17 / CCMP2709)</name>
    <name type="common">Picoplanktonic green alga</name>
    <dbReference type="NCBI Taxonomy" id="296587"/>
    <lineage>
        <taxon>Eukaryota</taxon>
        <taxon>Viridiplantae</taxon>
        <taxon>Chlorophyta</taxon>
        <taxon>Mamiellophyceae</taxon>
        <taxon>Mamiellales</taxon>
        <taxon>Mamiellaceae</taxon>
        <taxon>Micromonas</taxon>
    </lineage>
</organism>
<feature type="domain" description="RNase H type-2" evidence="15">
    <location>
        <begin position="68"/>
        <end position="259"/>
    </location>
</feature>
<protein>
    <recommendedName>
        <fullName evidence="13">Ribonuclease</fullName>
        <ecNumber evidence="13">3.1.26.4</ecNumber>
    </recommendedName>
</protein>
<evidence type="ECO:0000256" key="6">
    <source>
        <dbReference type="ARBA" id="ARBA00022490"/>
    </source>
</evidence>
<evidence type="ECO:0000256" key="14">
    <source>
        <dbReference type="SAM" id="MobiDB-lite"/>
    </source>
</evidence>
<evidence type="ECO:0000256" key="10">
    <source>
        <dbReference type="ARBA" id="ARBA00022801"/>
    </source>
</evidence>
<comment type="similarity">
    <text evidence="5 13">Belongs to the RNase HII family.</text>
</comment>
<evidence type="ECO:0000259" key="15">
    <source>
        <dbReference type="PROSITE" id="PS51975"/>
    </source>
</evidence>
<keyword evidence="8 12" id="KW-0479">Metal-binding</keyword>
<comment type="catalytic activity">
    <reaction evidence="1 12 13">
        <text>Endonucleolytic cleavage to 5'-phosphomonoester.</text>
        <dbReference type="EC" id="3.1.26.4"/>
    </reaction>
</comment>
<dbReference type="RefSeq" id="XP_002507036.1">
    <property type="nucleotide sequence ID" value="XM_002506990.1"/>
</dbReference>
<dbReference type="EC" id="3.1.26.4" evidence="13"/>
<dbReference type="Pfam" id="PF01351">
    <property type="entry name" value="RNase_HII"/>
    <property type="match status" value="1"/>
</dbReference>
<dbReference type="NCBIfam" id="NF000595">
    <property type="entry name" value="PRK00015.1-3"/>
    <property type="match status" value="1"/>
</dbReference>
<dbReference type="InterPro" id="IPR012337">
    <property type="entry name" value="RNaseH-like_sf"/>
</dbReference>
<evidence type="ECO:0000256" key="3">
    <source>
        <dbReference type="ARBA" id="ARBA00004065"/>
    </source>
</evidence>
<dbReference type="Proteomes" id="UP000002009">
    <property type="component" value="Chromosome 1"/>
</dbReference>
<dbReference type="OMA" id="YPTKLHL"/>
<comment type="cofactor">
    <cofactor evidence="2">
        <name>Mg(2+)</name>
        <dbReference type="ChEBI" id="CHEBI:18420"/>
    </cofactor>
</comment>
<dbReference type="InParanoid" id="C1FF37"/>
<dbReference type="GO" id="GO:0004523">
    <property type="term" value="F:RNA-DNA hybrid ribonuclease activity"/>
    <property type="evidence" value="ECO:0007669"/>
    <property type="project" value="UniProtKB-UniRule"/>
</dbReference>
<evidence type="ECO:0000256" key="7">
    <source>
        <dbReference type="ARBA" id="ARBA00022722"/>
    </source>
</evidence>
<reference evidence="16 17" key="1">
    <citation type="journal article" date="2009" name="Science">
        <title>Green evolution and dynamic adaptations revealed by genomes of the marine picoeukaryotes Micromonas.</title>
        <authorList>
            <person name="Worden A.Z."/>
            <person name="Lee J.H."/>
            <person name="Mock T."/>
            <person name="Rouze P."/>
            <person name="Simmons M.P."/>
            <person name="Aerts A.L."/>
            <person name="Allen A.E."/>
            <person name="Cuvelier M.L."/>
            <person name="Derelle E."/>
            <person name="Everett M.V."/>
            <person name="Foulon E."/>
            <person name="Grimwood J."/>
            <person name="Gundlach H."/>
            <person name="Henrissat B."/>
            <person name="Napoli C."/>
            <person name="McDonald S.M."/>
            <person name="Parker M.S."/>
            <person name="Rombauts S."/>
            <person name="Salamov A."/>
            <person name="Von Dassow P."/>
            <person name="Badger J.H."/>
            <person name="Coutinho P.M."/>
            <person name="Demir E."/>
            <person name="Dubchak I."/>
            <person name="Gentemann C."/>
            <person name="Eikrem W."/>
            <person name="Gready J.E."/>
            <person name="John U."/>
            <person name="Lanier W."/>
            <person name="Lindquist E.A."/>
            <person name="Lucas S."/>
            <person name="Mayer K.F."/>
            <person name="Moreau H."/>
            <person name="Not F."/>
            <person name="Otillar R."/>
            <person name="Panaud O."/>
            <person name="Pangilinan J."/>
            <person name="Paulsen I."/>
            <person name="Piegu B."/>
            <person name="Poliakov A."/>
            <person name="Robbens S."/>
            <person name="Schmutz J."/>
            <person name="Toulza E."/>
            <person name="Wyss T."/>
            <person name="Zelensky A."/>
            <person name="Zhou K."/>
            <person name="Armbrust E.V."/>
            <person name="Bhattacharya D."/>
            <person name="Goodenough U.W."/>
            <person name="Van de Peer Y."/>
            <person name="Grigoriev I.V."/>
        </authorList>
    </citation>
    <scope>NUCLEOTIDE SEQUENCE [LARGE SCALE GENOMIC DNA]</scope>
    <source>
        <strain evidence="17">RCC299 / NOUM17</strain>
    </source>
</reference>
<dbReference type="NCBIfam" id="NF000594">
    <property type="entry name" value="PRK00015.1-1"/>
    <property type="match status" value="1"/>
</dbReference>
<evidence type="ECO:0000256" key="8">
    <source>
        <dbReference type="ARBA" id="ARBA00022723"/>
    </source>
</evidence>
<dbReference type="EMBL" id="CP001574">
    <property type="protein sequence ID" value="ACO68294.1"/>
    <property type="molecule type" value="Genomic_DNA"/>
</dbReference>
<evidence type="ECO:0000313" key="16">
    <source>
        <dbReference type="EMBL" id="ACO68294.1"/>
    </source>
</evidence>
<comment type="cofactor">
    <cofactor evidence="12">
        <name>Mn(2+)</name>
        <dbReference type="ChEBI" id="CHEBI:29035"/>
    </cofactor>
    <cofactor evidence="12">
        <name>Mg(2+)</name>
        <dbReference type="ChEBI" id="CHEBI:18420"/>
    </cofactor>
    <text evidence="12">Manganese or magnesium. Binds 1 divalent metal ion per monomer in the absence of substrate. May bind a second metal ion after substrate binding.</text>
</comment>
<name>C1FF37_MICCC</name>
<dbReference type="FunCoup" id="C1FF37">
    <property type="interactions" value="1392"/>
</dbReference>
<keyword evidence="7 12" id="KW-0540">Nuclease</keyword>
<feature type="binding site" evidence="12">
    <location>
        <position position="74"/>
    </location>
    <ligand>
        <name>a divalent metal cation</name>
        <dbReference type="ChEBI" id="CHEBI:60240"/>
    </ligand>
</feature>
<dbReference type="AlphaFoldDB" id="C1FF37"/>
<dbReference type="PANTHER" id="PTHR10954">
    <property type="entry name" value="RIBONUCLEASE H2 SUBUNIT A"/>
    <property type="match status" value="1"/>
</dbReference>
<dbReference type="InterPro" id="IPR022898">
    <property type="entry name" value="RNase_HII"/>
</dbReference>
<dbReference type="KEGG" id="mis:MICPUN_113344"/>
<comment type="function">
    <text evidence="3 13">Endonuclease that specifically degrades the RNA of RNA-DNA hybrids.</text>
</comment>
<dbReference type="InterPro" id="IPR001352">
    <property type="entry name" value="RNase_HII/HIII"/>
</dbReference>
<evidence type="ECO:0000256" key="13">
    <source>
        <dbReference type="RuleBase" id="RU003515"/>
    </source>
</evidence>
<dbReference type="PANTHER" id="PTHR10954:SF23">
    <property type="entry name" value="RIBONUCLEASE"/>
    <property type="match status" value="1"/>
</dbReference>
<evidence type="ECO:0000256" key="12">
    <source>
        <dbReference type="PROSITE-ProRule" id="PRU01319"/>
    </source>
</evidence>
<gene>
    <name evidence="16" type="primary">RNHB</name>
    <name evidence="16" type="ORF">MICPUN_113344</name>
</gene>
<feature type="binding site" evidence="12">
    <location>
        <position position="75"/>
    </location>
    <ligand>
        <name>a divalent metal cation</name>
        <dbReference type="ChEBI" id="CHEBI:60240"/>
    </ligand>
</feature>
<keyword evidence="11" id="KW-0464">Manganese</keyword>
<proteinExistence type="inferred from homology"/>
<sequence>MVDHIKVDVPKASAENGDKTAAGTRTSGRKRTTKAEADAKAAAKAAKKPKKAGPSRDAERRCWSAGKKIVCGVDEAGRGPLAGPVVAAACVFPEDLVIDAINDSKQMTEEEREEVYEELMANDQVIKSVCVIDHERIDEINILEATMQAMAKSVEGLSTRADWVLIDGNRVPPPLIDRAEAIVKGDAKSVCIAAASVLAKVTRDRMMVKIHDEYPVYGFDQHKGYGVKAHMDAIHKHGPCPYHRKTFAPMKYMPGGSAYDGA</sequence>
<keyword evidence="10 12" id="KW-0378">Hydrolase</keyword>
<evidence type="ECO:0000256" key="11">
    <source>
        <dbReference type="ARBA" id="ARBA00023211"/>
    </source>
</evidence>
<comment type="subcellular location">
    <subcellularLocation>
        <location evidence="4">Cytoplasm</location>
    </subcellularLocation>
</comment>
<evidence type="ECO:0000313" key="17">
    <source>
        <dbReference type="Proteomes" id="UP000002009"/>
    </source>
</evidence>
<dbReference type="PROSITE" id="PS51975">
    <property type="entry name" value="RNASE_H_2"/>
    <property type="match status" value="1"/>
</dbReference>
<dbReference type="OrthoDB" id="7462577at2759"/>
<dbReference type="HAMAP" id="MF_00052_B">
    <property type="entry name" value="RNase_HII_B"/>
    <property type="match status" value="1"/>
</dbReference>
<evidence type="ECO:0000256" key="9">
    <source>
        <dbReference type="ARBA" id="ARBA00022759"/>
    </source>
</evidence>
<dbReference type="GO" id="GO:0043137">
    <property type="term" value="P:DNA replication, removal of RNA primer"/>
    <property type="evidence" value="ECO:0007669"/>
    <property type="project" value="TreeGrafter"/>
</dbReference>
<evidence type="ECO:0000256" key="5">
    <source>
        <dbReference type="ARBA" id="ARBA00007383"/>
    </source>
</evidence>
<evidence type="ECO:0000256" key="2">
    <source>
        <dbReference type="ARBA" id="ARBA00001946"/>
    </source>
</evidence>
<keyword evidence="9 12" id="KW-0255">Endonuclease</keyword>
<dbReference type="GO" id="GO:0005737">
    <property type="term" value="C:cytoplasm"/>
    <property type="evidence" value="ECO:0007669"/>
    <property type="project" value="UniProtKB-SubCell"/>
</dbReference>
<feature type="region of interest" description="Disordered" evidence="14">
    <location>
        <begin position="1"/>
        <end position="59"/>
    </location>
</feature>
<dbReference type="GO" id="GO:0032299">
    <property type="term" value="C:ribonuclease H2 complex"/>
    <property type="evidence" value="ECO:0007669"/>
    <property type="project" value="TreeGrafter"/>
</dbReference>
<dbReference type="GO" id="GO:0046872">
    <property type="term" value="F:metal ion binding"/>
    <property type="evidence" value="ECO:0007669"/>
    <property type="project" value="UniProtKB-KW"/>
</dbReference>
<accession>C1FF37</accession>
<dbReference type="FunFam" id="3.30.420.10:FF:000006">
    <property type="entry name" value="Ribonuclease HII"/>
    <property type="match status" value="1"/>
</dbReference>
<keyword evidence="17" id="KW-1185">Reference proteome</keyword>
<dbReference type="CDD" id="cd07182">
    <property type="entry name" value="RNase_HII_bacteria_HII_like"/>
    <property type="match status" value="1"/>
</dbReference>
<dbReference type="GO" id="GO:0003723">
    <property type="term" value="F:RNA binding"/>
    <property type="evidence" value="ECO:0007669"/>
    <property type="project" value="UniProtKB-UniRule"/>
</dbReference>
<dbReference type="GO" id="GO:0006298">
    <property type="term" value="P:mismatch repair"/>
    <property type="evidence" value="ECO:0007669"/>
    <property type="project" value="TreeGrafter"/>
</dbReference>
<dbReference type="eggNOG" id="ENOG502S4TJ">
    <property type="taxonomic scope" value="Eukaryota"/>
</dbReference>